<reference evidence="1" key="1">
    <citation type="submission" date="2020-08" db="EMBL/GenBank/DDBJ databases">
        <title>Multicomponent nature underlies the extraordinary mechanical properties of spider dragline silk.</title>
        <authorList>
            <person name="Kono N."/>
            <person name="Nakamura H."/>
            <person name="Mori M."/>
            <person name="Yoshida Y."/>
            <person name="Ohtoshi R."/>
            <person name="Malay A.D."/>
            <person name="Moran D.A.P."/>
            <person name="Tomita M."/>
            <person name="Numata K."/>
            <person name="Arakawa K."/>
        </authorList>
    </citation>
    <scope>NUCLEOTIDE SEQUENCE</scope>
</reference>
<gene>
    <name evidence="1" type="ORF">NPIL_198991</name>
</gene>
<evidence type="ECO:0000313" key="1">
    <source>
        <dbReference type="EMBL" id="GFT26806.1"/>
    </source>
</evidence>
<name>A0A8X6NR33_NEPPI</name>
<evidence type="ECO:0000313" key="2">
    <source>
        <dbReference type="Proteomes" id="UP000887013"/>
    </source>
</evidence>
<comment type="caution">
    <text evidence="1">The sequence shown here is derived from an EMBL/GenBank/DDBJ whole genome shotgun (WGS) entry which is preliminary data.</text>
</comment>
<dbReference type="Proteomes" id="UP000887013">
    <property type="component" value="Unassembled WGS sequence"/>
</dbReference>
<protein>
    <submittedName>
        <fullName evidence="1">Uncharacterized protein</fullName>
    </submittedName>
</protein>
<organism evidence="1 2">
    <name type="scientific">Nephila pilipes</name>
    <name type="common">Giant wood spider</name>
    <name type="synonym">Nephila maculata</name>
    <dbReference type="NCBI Taxonomy" id="299642"/>
    <lineage>
        <taxon>Eukaryota</taxon>
        <taxon>Metazoa</taxon>
        <taxon>Ecdysozoa</taxon>
        <taxon>Arthropoda</taxon>
        <taxon>Chelicerata</taxon>
        <taxon>Arachnida</taxon>
        <taxon>Araneae</taxon>
        <taxon>Araneomorphae</taxon>
        <taxon>Entelegynae</taxon>
        <taxon>Araneoidea</taxon>
        <taxon>Nephilidae</taxon>
        <taxon>Nephila</taxon>
    </lineage>
</organism>
<dbReference type="AlphaFoldDB" id="A0A8X6NR33"/>
<accession>A0A8X6NR33</accession>
<sequence length="92" mass="10464">MKTSPTAGGRLLFLERGGRWKNNGSPRWGVQHPVRQFYRQPYLNFLREKSLPIAKEKLGGAVDDNGGGTVELPLTFEMERDVLSGNEIRKHR</sequence>
<proteinExistence type="predicted"/>
<keyword evidence="2" id="KW-1185">Reference proteome</keyword>
<dbReference type="EMBL" id="BMAW01060587">
    <property type="protein sequence ID" value="GFT26806.1"/>
    <property type="molecule type" value="Genomic_DNA"/>
</dbReference>
<dbReference type="OrthoDB" id="10543617at2759"/>